<proteinExistence type="predicted"/>
<organism evidence="1 2">
    <name type="scientific">Mycobacterium kyorinense</name>
    <dbReference type="NCBI Taxonomy" id="487514"/>
    <lineage>
        <taxon>Bacteria</taxon>
        <taxon>Bacillati</taxon>
        <taxon>Actinomycetota</taxon>
        <taxon>Actinomycetes</taxon>
        <taxon>Mycobacteriales</taxon>
        <taxon>Mycobacteriaceae</taxon>
        <taxon>Mycobacterium</taxon>
    </lineage>
</organism>
<gene>
    <name evidence="1" type="ORF">AWC14_02180</name>
</gene>
<dbReference type="EMBL" id="LQPE01000095">
    <property type="protein sequence ID" value="ORW04915.1"/>
    <property type="molecule type" value="Genomic_DNA"/>
</dbReference>
<evidence type="ECO:0000313" key="2">
    <source>
        <dbReference type="Proteomes" id="UP000193487"/>
    </source>
</evidence>
<evidence type="ECO:0000313" key="1">
    <source>
        <dbReference type="EMBL" id="ORW04915.1"/>
    </source>
</evidence>
<sequence length="72" mass="7881">MSRVSKTVVTFTVLHCSDTPLPPSLDAILQETDYGHAVGLETSRVTVDVPEDTVRDELLALGNDGEFFEDDD</sequence>
<name>A0A1X1Y1E4_9MYCO</name>
<dbReference type="OrthoDB" id="7473657at2"/>
<keyword evidence="2" id="KW-1185">Reference proteome</keyword>
<reference evidence="1 2" key="1">
    <citation type="submission" date="2016-01" db="EMBL/GenBank/DDBJ databases">
        <title>The new phylogeny of the genus Mycobacterium.</title>
        <authorList>
            <person name="Tarcisio F."/>
            <person name="Conor M."/>
            <person name="Antonella G."/>
            <person name="Elisabetta G."/>
            <person name="Giulia F.S."/>
            <person name="Sara T."/>
            <person name="Anna F."/>
            <person name="Clotilde B."/>
            <person name="Roberto B."/>
            <person name="Veronica D.S."/>
            <person name="Fabio R."/>
            <person name="Monica P."/>
            <person name="Olivier J."/>
            <person name="Enrico T."/>
            <person name="Nicola S."/>
        </authorList>
    </citation>
    <scope>NUCLEOTIDE SEQUENCE [LARGE SCALE GENOMIC DNA]</scope>
    <source>
        <strain evidence="1 2">DSM 45166</strain>
    </source>
</reference>
<accession>A0A1X1Y1E4</accession>
<dbReference type="RefSeq" id="WP_083071445.1">
    <property type="nucleotide sequence ID" value="NZ_LQPE01000095.1"/>
</dbReference>
<protein>
    <submittedName>
        <fullName evidence="1">Uncharacterized protein</fullName>
    </submittedName>
</protein>
<comment type="caution">
    <text evidence="1">The sequence shown here is derived from an EMBL/GenBank/DDBJ whole genome shotgun (WGS) entry which is preliminary data.</text>
</comment>
<dbReference type="AlphaFoldDB" id="A0A1X1Y1E4"/>
<dbReference type="Proteomes" id="UP000193487">
    <property type="component" value="Unassembled WGS sequence"/>
</dbReference>